<dbReference type="InterPro" id="IPR053163">
    <property type="entry name" value="HTH-type_regulator_Rgg"/>
</dbReference>
<dbReference type="Gene3D" id="1.25.40.10">
    <property type="entry name" value="Tetratricopeptide repeat domain"/>
    <property type="match status" value="1"/>
</dbReference>
<reference evidence="1" key="1">
    <citation type="submission" date="2022-09" db="EMBL/GenBank/DDBJ databases">
        <title>Novel Mycoplasma species identified in domestic and wild animals.</title>
        <authorList>
            <person name="Volokhov D.V."/>
            <person name="Furtak V.A."/>
            <person name="Zagorodnyaya T.A."/>
        </authorList>
    </citation>
    <scope>NUCLEOTIDE SEQUENCE</scope>
    <source>
        <strain evidence="1">Oakley</strain>
    </source>
</reference>
<organism evidence="1 2">
    <name type="scientific">Paracholeplasma manati</name>
    <dbReference type="NCBI Taxonomy" id="591373"/>
    <lineage>
        <taxon>Bacteria</taxon>
        <taxon>Bacillati</taxon>
        <taxon>Mycoplasmatota</taxon>
        <taxon>Mollicutes</taxon>
        <taxon>Acholeplasmatales</taxon>
        <taxon>Acholeplasmataceae</taxon>
        <taxon>Paracholeplasma</taxon>
    </lineage>
</organism>
<comment type="caution">
    <text evidence="1">The sequence shown here is derived from an EMBL/GenBank/DDBJ whole genome shotgun (WGS) entry which is preliminary data.</text>
</comment>
<dbReference type="EMBL" id="JAOVQM010000006">
    <property type="protein sequence ID" value="MCV2232554.1"/>
    <property type="molecule type" value="Genomic_DNA"/>
</dbReference>
<dbReference type="Proteomes" id="UP001177160">
    <property type="component" value="Unassembled WGS sequence"/>
</dbReference>
<sequence>MLIDEGAVILERLRIARGFNSQEKFVDDICDVRQYQRYLSGVSSMPSEIFISLIARLNMSIEEVLKFYLDTTKKEKKIVQSLYNRLLSDQLEGIDILIKDLNQSIFIERTDRILFTFCTYLYDYKNKRLLKTDFIDRVKDLIDFDRLMSFEIISIYEMLILSNINTDLNPTDRQLVIDKLSKALKSYEINDLSSLDYYLIIMYTVIRIHGTDNKLSEAIDLCNLGVSLSSQYHHFYLLAHLYYLKAYYFQKLDNTIERDENIQLSIVTLEIGLKNQLTTKIRRLIEQEFDINIFDFEIGYWENKKRTVPVTPYAHLSTRSSQ</sequence>
<dbReference type="PANTHER" id="PTHR37038">
    <property type="entry name" value="TRANSCRIPTIONAL REGULATOR-RELATED"/>
    <property type="match status" value="1"/>
</dbReference>
<protein>
    <recommendedName>
        <fullName evidence="3">HTH cro/C1-type domain-containing protein</fullName>
    </recommendedName>
</protein>
<keyword evidence="2" id="KW-1185">Reference proteome</keyword>
<dbReference type="InterPro" id="IPR011990">
    <property type="entry name" value="TPR-like_helical_dom_sf"/>
</dbReference>
<evidence type="ECO:0000313" key="1">
    <source>
        <dbReference type="EMBL" id="MCV2232554.1"/>
    </source>
</evidence>
<proteinExistence type="predicted"/>
<dbReference type="RefSeq" id="WP_263608743.1">
    <property type="nucleotide sequence ID" value="NZ_JAOVQM010000006.1"/>
</dbReference>
<evidence type="ECO:0008006" key="3">
    <source>
        <dbReference type="Google" id="ProtNLM"/>
    </source>
</evidence>
<accession>A0ABT2Y731</accession>
<evidence type="ECO:0000313" key="2">
    <source>
        <dbReference type="Proteomes" id="UP001177160"/>
    </source>
</evidence>
<gene>
    <name evidence="1" type="ORF">N7548_06925</name>
</gene>
<name>A0ABT2Y731_9MOLU</name>